<accession>A0A5D0UBS6</accession>
<feature type="region of interest" description="Disordered" evidence="1">
    <location>
        <begin position="359"/>
        <end position="385"/>
    </location>
</feature>
<feature type="transmembrane region" description="Helical" evidence="2">
    <location>
        <begin position="288"/>
        <end position="309"/>
    </location>
</feature>
<organism evidence="3 4">
    <name type="scientific">Actinomadura syzygii</name>
    <dbReference type="NCBI Taxonomy" id="1427538"/>
    <lineage>
        <taxon>Bacteria</taxon>
        <taxon>Bacillati</taxon>
        <taxon>Actinomycetota</taxon>
        <taxon>Actinomycetes</taxon>
        <taxon>Streptosporangiales</taxon>
        <taxon>Thermomonosporaceae</taxon>
        <taxon>Actinomadura</taxon>
    </lineage>
</organism>
<protein>
    <submittedName>
        <fullName evidence="3">Uncharacterized protein</fullName>
    </submittedName>
</protein>
<dbReference type="EMBL" id="VSFF01000006">
    <property type="protein sequence ID" value="TYC14539.1"/>
    <property type="molecule type" value="Genomic_DNA"/>
</dbReference>
<evidence type="ECO:0000256" key="1">
    <source>
        <dbReference type="SAM" id="MobiDB-lite"/>
    </source>
</evidence>
<sequence>MSRWTDWIPGAARLRERLRERGSWVLCEEVRAGIREMDVLVAARKNNGKVSGQDAELLRGADEALDEASQIIAFDGHRRCHTASHVTSAQLHLNSGRSLWMRTLSPRELQCYLPAMIATVKQYLVPTDENRAVVEQIAVRVRKAQVTGRPARLSADQLVTLVASVSAARQAALREKLRANSFVRIVHWITVFLFLLVVVIGVLTAWRDSAVPLCFFPVSAPGSKGEVSVVCPVGSRMDVPQADVAAATRQTAGWADYVVVEIVGIVAAGIAAATALRKIRGTSTAFGIPVALAMLKLPTGALTAVLGLLLMRGSFVPGLSALDSSAQIIAWAVVLGYSQELFTRWVDRQGQAVLDSVREPVPATLSPPRPAPAAPASATGRAPPP</sequence>
<dbReference type="Proteomes" id="UP000322634">
    <property type="component" value="Unassembled WGS sequence"/>
</dbReference>
<dbReference type="OrthoDB" id="3400507at2"/>
<evidence type="ECO:0000313" key="4">
    <source>
        <dbReference type="Proteomes" id="UP000322634"/>
    </source>
</evidence>
<reference evidence="3 4" key="1">
    <citation type="submission" date="2019-08" db="EMBL/GenBank/DDBJ databases">
        <title>Actinomadura sp. nov. CYP1-5 isolated from mountain soil.</title>
        <authorList>
            <person name="Songsumanus A."/>
            <person name="Kuncharoen N."/>
            <person name="Kudo T."/>
            <person name="Yuki M."/>
            <person name="Igarashi Y."/>
            <person name="Tanasupawat S."/>
        </authorList>
    </citation>
    <scope>NUCLEOTIDE SEQUENCE [LARGE SCALE GENOMIC DNA]</scope>
    <source>
        <strain evidence="3 4">GKU157</strain>
    </source>
</reference>
<keyword evidence="2" id="KW-0812">Transmembrane</keyword>
<evidence type="ECO:0000313" key="3">
    <source>
        <dbReference type="EMBL" id="TYC14539.1"/>
    </source>
</evidence>
<dbReference type="RefSeq" id="WP_148350929.1">
    <property type="nucleotide sequence ID" value="NZ_JBHSBF010000036.1"/>
</dbReference>
<keyword evidence="2" id="KW-1133">Transmembrane helix</keyword>
<dbReference type="AlphaFoldDB" id="A0A5D0UBS6"/>
<feature type="compositionally biased region" description="Low complexity" evidence="1">
    <location>
        <begin position="374"/>
        <end position="385"/>
    </location>
</feature>
<feature type="transmembrane region" description="Helical" evidence="2">
    <location>
        <begin position="257"/>
        <end position="276"/>
    </location>
</feature>
<feature type="transmembrane region" description="Helical" evidence="2">
    <location>
        <begin position="185"/>
        <end position="206"/>
    </location>
</feature>
<name>A0A5D0UBS6_9ACTN</name>
<proteinExistence type="predicted"/>
<gene>
    <name evidence="3" type="ORF">FXF65_16980</name>
</gene>
<comment type="caution">
    <text evidence="3">The sequence shown here is derived from an EMBL/GenBank/DDBJ whole genome shotgun (WGS) entry which is preliminary data.</text>
</comment>
<keyword evidence="4" id="KW-1185">Reference proteome</keyword>
<keyword evidence="2" id="KW-0472">Membrane</keyword>
<evidence type="ECO:0000256" key="2">
    <source>
        <dbReference type="SAM" id="Phobius"/>
    </source>
</evidence>